<keyword evidence="2" id="KW-0808">Transferase</keyword>
<dbReference type="CDD" id="cd02440">
    <property type="entry name" value="AdoMet_MTases"/>
    <property type="match status" value="1"/>
</dbReference>
<dbReference type="GO" id="GO:0008171">
    <property type="term" value="F:O-methyltransferase activity"/>
    <property type="evidence" value="ECO:0007669"/>
    <property type="project" value="InterPro"/>
</dbReference>
<evidence type="ECO:0000256" key="1">
    <source>
        <dbReference type="ARBA" id="ARBA00022603"/>
    </source>
</evidence>
<dbReference type="GO" id="GO:0008757">
    <property type="term" value="F:S-adenosylmethionine-dependent methyltransferase activity"/>
    <property type="evidence" value="ECO:0007669"/>
    <property type="project" value="TreeGrafter"/>
</dbReference>
<protein>
    <submittedName>
        <fullName evidence="4">O-methyltransferase</fullName>
    </submittedName>
</protein>
<evidence type="ECO:0000313" key="5">
    <source>
        <dbReference type="Proteomes" id="UP000616608"/>
    </source>
</evidence>
<keyword evidence="3" id="KW-0949">S-adenosyl-L-methionine</keyword>
<keyword evidence="5" id="KW-1185">Reference proteome</keyword>
<comment type="caution">
    <text evidence="4">The sequence shown here is derived from an EMBL/GenBank/DDBJ whole genome shotgun (WGS) entry which is preliminary data.</text>
</comment>
<dbReference type="Pfam" id="PF01596">
    <property type="entry name" value="Methyltransf_3"/>
    <property type="match status" value="1"/>
</dbReference>
<dbReference type="PANTHER" id="PTHR10509:SF14">
    <property type="entry name" value="CAFFEOYL-COA O-METHYLTRANSFERASE 3-RELATED"/>
    <property type="match status" value="1"/>
</dbReference>
<dbReference type="SUPFAM" id="SSF53335">
    <property type="entry name" value="S-adenosyl-L-methionine-dependent methyltransferases"/>
    <property type="match status" value="1"/>
</dbReference>
<sequence>MTKMTINLTDTLYNYVLEHSLQEPSLVKELREETAKLPMAAMQTPPEETQFLTVLLKLMNASKLLEIGTFTGYSTLWFAMTIPEHGMITACDVDEEWTSIGRRYWERAGVSHKIDLKIAPALDTMHNLLSNHKANYYDLIFIDADKENYMNYYEKALLLIRPGGVIVIDNVLWGGSVVNPLNQSRDVQAIRELNKKIMNDDRVTISLLPIGDGVTFVLPKK</sequence>
<keyword evidence="1" id="KW-0489">Methyltransferase</keyword>
<gene>
    <name evidence="4" type="ORF">GCM10007425_31040</name>
</gene>
<reference evidence="4" key="2">
    <citation type="submission" date="2020-09" db="EMBL/GenBank/DDBJ databases">
        <authorList>
            <person name="Sun Q."/>
            <person name="Zhou Y."/>
        </authorList>
    </citation>
    <scope>NUCLEOTIDE SEQUENCE</scope>
    <source>
        <strain evidence="4">CGMCC 1.15760</strain>
    </source>
</reference>
<dbReference type="InterPro" id="IPR050362">
    <property type="entry name" value="Cation-dep_OMT"/>
</dbReference>
<organism evidence="4 5">
    <name type="scientific">Lysinibacillus alkalisoli</name>
    <dbReference type="NCBI Taxonomy" id="1911548"/>
    <lineage>
        <taxon>Bacteria</taxon>
        <taxon>Bacillati</taxon>
        <taxon>Bacillota</taxon>
        <taxon>Bacilli</taxon>
        <taxon>Bacillales</taxon>
        <taxon>Bacillaceae</taxon>
        <taxon>Lysinibacillus</taxon>
    </lineage>
</organism>
<name>A0A917GB10_9BACI</name>
<reference evidence="4" key="1">
    <citation type="journal article" date="2014" name="Int. J. Syst. Evol. Microbiol.">
        <title>Complete genome sequence of Corynebacterium casei LMG S-19264T (=DSM 44701T), isolated from a smear-ripened cheese.</title>
        <authorList>
            <consortium name="US DOE Joint Genome Institute (JGI-PGF)"/>
            <person name="Walter F."/>
            <person name="Albersmeier A."/>
            <person name="Kalinowski J."/>
            <person name="Ruckert C."/>
        </authorList>
    </citation>
    <scope>NUCLEOTIDE SEQUENCE</scope>
    <source>
        <strain evidence="4">CGMCC 1.15760</strain>
    </source>
</reference>
<dbReference type="InterPro" id="IPR029063">
    <property type="entry name" value="SAM-dependent_MTases_sf"/>
</dbReference>
<dbReference type="InterPro" id="IPR002935">
    <property type="entry name" value="SAM_O-MeTrfase"/>
</dbReference>
<dbReference type="RefSeq" id="WP_188615989.1">
    <property type="nucleotide sequence ID" value="NZ_BMJT01000019.1"/>
</dbReference>
<evidence type="ECO:0000256" key="2">
    <source>
        <dbReference type="ARBA" id="ARBA00022679"/>
    </source>
</evidence>
<evidence type="ECO:0000313" key="4">
    <source>
        <dbReference type="EMBL" id="GGG34092.1"/>
    </source>
</evidence>
<dbReference type="GO" id="GO:0032259">
    <property type="term" value="P:methylation"/>
    <property type="evidence" value="ECO:0007669"/>
    <property type="project" value="UniProtKB-KW"/>
</dbReference>
<evidence type="ECO:0000256" key="3">
    <source>
        <dbReference type="ARBA" id="ARBA00022691"/>
    </source>
</evidence>
<dbReference type="PANTHER" id="PTHR10509">
    <property type="entry name" value="O-METHYLTRANSFERASE-RELATED"/>
    <property type="match status" value="1"/>
</dbReference>
<dbReference type="Proteomes" id="UP000616608">
    <property type="component" value="Unassembled WGS sequence"/>
</dbReference>
<dbReference type="PROSITE" id="PS51682">
    <property type="entry name" value="SAM_OMT_I"/>
    <property type="match status" value="1"/>
</dbReference>
<accession>A0A917GB10</accession>
<dbReference type="AlphaFoldDB" id="A0A917GB10"/>
<dbReference type="EMBL" id="BMJT01000019">
    <property type="protein sequence ID" value="GGG34092.1"/>
    <property type="molecule type" value="Genomic_DNA"/>
</dbReference>
<proteinExistence type="predicted"/>
<dbReference type="Gene3D" id="3.40.50.150">
    <property type="entry name" value="Vaccinia Virus protein VP39"/>
    <property type="match status" value="1"/>
</dbReference>